<evidence type="ECO:0000313" key="1">
    <source>
        <dbReference type="EMBL" id="CAX53493.1"/>
    </source>
</evidence>
<dbReference type="HOGENOM" id="CLU_046006_6_0_6"/>
<gene>
    <name evidence="1" type="ordered locus">EbC_pEb17200400</name>
</gene>
<geneLocation type="plasmid" evidence="1 2">
    <name>pEB170</name>
</geneLocation>
<dbReference type="GeneID" id="90509850"/>
<dbReference type="Proteomes" id="UP000008793">
    <property type="component" value="Plasmid pEB170"/>
</dbReference>
<dbReference type="KEGG" id="ebi:EbC_pEb17200400"/>
<dbReference type="RefSeq" id="WP_013199860.1">
    <property type="nucleotide sequence ID" value="NC_014305.1"/>
</dbReference>
<evidence type="ECO:0000313" key="2">
    <source>
        <dbReference type="Proteomes" id="UP000008793"/>
    </source>
</evidence>
<accession>D8MJP5</accession>
<dbReference type="PANTHER" id="PTHR35006">
    <property type="entry name" value="GLYOXALASE FAMILY PROTEIN (AFU_ORTHOLOGUE AFUA_5G14830)"/>
    <property type="match status" value="1"/>
</dbReference>
<name>D8MJP5_ERWBE</name>
<sequence>MLSYLYISARNVAASGLFYDAVLSPAGYLQVIAGDQIFFYPPTGGVTLCISRPWNGGEAVAGNGGMPAIQVQSRRCVNAIYTAGLRTGGSHAGRPGARARQNRIFYMAYLRDPAGNKIAFFCNTAPEGEGPV</sequence>
<organism evidence="2">
    <name type="scientific">Erwinia billingiae (strain Eb661)</name>
    <dbReference type="NCBI Taxonomy" id="634500"/>
    <lineage>
        <taxon>Bacteria</taxon>
        <taxon>Pseudomonadati</taxon>
        <taxon>Pseudomonadota</taxon>
        <taxon>Gammaproteobacteria</taxon>
        <taxon>Enterobacterales</taxon>
        <taxon>Erwiniaceae</taxon>
        <taxon>Erwinia</taxon>
    </lineage>
</organism>
<protein>
    <submittedName>
        <fullName evidence="1">Glyoxalase family protein</fullName>
    </submittedName>
</protein>
<proteinExistence type="predicted"/>
<reference evidence="1 2" key="1">
    <citation type="journal article" date="2010" name="BMC Genomics">
        <title>Genome comparison of the epiphytic bacteria Erwinia billingiae and E. tasmaniensis with the pear pathogen E. pyrifoliae.</title>
        <authorList>
            <person name="Kube M."/>
            <person name="Migdoll A.M."/>
            <person name="Gehring I."/>
            <person name="Heitmann K."/>
            <person name="Mayer Y."/>
            <person name="Kuhl H."/>
            <person name="Knaust F."/>
            <person name="Geider K."/>
            <person name="Reinhardt R."/>
        </authorList>
    </citation>
    <scope>NUCLEOTIDE SEQUENCE [LARGE SCALE GENOMIC DNA]</scope>
    <source>
        <strain evidence="1 2">Eb661</strain>
        <plasmid evidence="1">pEB170</plasmid>
    </source>
</reference>
<keyword evidence="2" id="KW-1185">Reference proteome</keyword>
<dbReference type="SUPFAM" id="SSF54593">
    <property type="entry name" value="Glyoxalase/Bleomycin resistance protein/Dihydroxybiphenyl dioxygenase"/>
    <property type="match status" value="1"/>
</dbReference>
<keyword evidence="1" id="KW-0614">Plasmid</keyword>
<dbReference type="AlphaFoldDB" id="D8MJP5"/>
<dbReference type="EMBL" id="FP236830">
    <property type="protein sequence ID" value="CAX53493.1"/>
    <property type="molecule type" value="Genomic_DNA"/>
</dbReference>
<dbReference type="InterPro" id="IPR029068">
    <property type="entry name" value="Glyas_Bleomycin-R_OHBP_Dase"/>
</dbReference>
<dbReference type="Gene3D" id="3.10.180.10">
    <property type="entry name" value="2,3-Dihydroxybiphenyl 1,2-Dioxygenase, domain 1"/>
    <property type="match status" value="1"/>
</dbReference>
<dbReference type="PANTHER" id="PTHR35006:SF1">
    <property type="entry name" value="BLL2941 PROTEIN"/>
    <property type="match status" value="1"/>
</dbReference>